<accession>A0A194QB12</accession>
<dbReference type="GO" id="GO:0006493">
    <property type="term" value="P:protein O-linked glycosylation"/>
    <property type="evidence" value="ECO:0007669"/>
    <property type="project" value="InterPro"/>
</dbReference>
<dbReference type="Gene3D" id="3.30.720.150">
    <property type="match status" value="1"/>
</dbReference>
<dbReference type="PANTHER" id="PTHR44366:SF1">
    <property type="entry name" value="UDP-N-ACETYLGLUCOSAMINE--PEPTIDE N-ACETYLGLUCOSAMINYLTRANSFERASE 110 KDA SUBUNIT"/>
    <property type="match status" value="1"/>
</dbReference>
<dbReference type="SUPFAM" id="SSF56534">
    <property type="entry name" value="Aromatic aminoacid monoxygenases, catalytic and oligomerization domains"/>
    <property type="match status" value="1"/>
</dbReference>
<reference evidence="12 13" key="1">
    <citation type="journal article" date="2015" name="Nat. Commun.">
        <title>Outbred genome sequencing and CRISPR/Cas9 gene editing in butterflies.</title>
        <authorList>
            <person name="Li X."/>
            <person name="Fan D."/>
            <person name="Zhang W."/>
            <person name="Liu G."/>
            <person name="Zhang L."/>
            <person name="Zhao L."/>
            <person name="Fang X."/>
            <person name="Chen L."/>
            <person name="Dong Y."/>
            <person name="Chen Y."/>
            <person name="Ding Y."/>
            <person name="Zhao R."/>
            <person name="Feng M."/>
            <person name="Zhu Y."/>
            <person name="Feng Y."/>
            <person name="Jiang X."/>
            <person name="Zhu D."/>
            <person name="Xiang H."/>
            <person name="Feng X."/>
            <person name="Li S."/>
            <person name="Wang J."/>
            <person name="Zhang G."/>
            <person name="Kronforst M.R."/>
            <person name="Wang W."/>
        </authorList>
    </citation>
    <scope>NUCLEOTIDE SEQUENCE [LARGE SCALE GENOMIC DNA]</scope>
    <source>
        <strain evidence="12">Ya'a_city_454_Px</strain>
        <tissue evidence="12">Whole body</tissue>
    </source>
</reference>
<dbReference type="Gene3D" id="3.40.50.2000">
    <property type="entry name" value="Glycogen Phosphorylase B"/>
    <property type="match status" value="1"/>
</dbReference>
<evidence type="ECO:0000256" key="3">
    <source>
        <dbReference type="ARBA" id="ARBA00011970"/>
    </source>
</evidence>
<evidence type="ECO:0000256" key="7">
    <source>
        <dbReference type="ARBA" id="ARBA00022803"/>
    </source>
</evidence>
<organism evidence="12 13">
    <name type="scientific">Papilio xuthus</name>
    <name type="common">Asian swallowtail butterfly</name>
    <dbReference type="NCBI Taxonomy" id="66420"/>
    <lineage>
        <taxon>Eukaryota</taxon>
        <taxon>Metazoa</taxon>
        <taxon>Ecdysozoa</taxon>
        <taxon>Arthropoda</taxon>
        <taxon>Hexapoda</taxon>
        <taxon>Insecta</taxon>
        <taxon>Pterygota</taxon>
        <taxon>Neoptera</taxon>
        <taxon>Endopterygota</taxon>
        <taxon>Lepidoptera</taxon>
        <taxon>Glossata</taxon>
        <taxon>Ditrysia</taxon>
        <taxon>Papilionoidea</taxon>
        <taxon>Papilionidae</taxon>
        <taxon>Papilioninae</taxon>
        <taxon>Papilio</taxon>
    </lineage>
</organism>
<dbReference type="PROSITE" id="PS00367">
    <property type="entry name" value="BH4_AAA_HYDROXYL_1"/>
    <property type="match status" value="1"/>
</dbReference>
<dbReference type="GO" id="GO:0097363">
    <property type="term" value="F:protein O-acetylglucosaminyltransferase activity"/>
    <property type="evidence" value="ECO:0007669"/>
    <property type="project" value="UniProtKB-EC"/>
</dbReference>
<dbReference type="SUPFAM" id="SSF55021">
    <property type="entry name" value="ACT-like"/>
    <property type="match status" value="1"/>
</dbReference>
<dbReference type="InterPro" id="IPR045865">
    <property type="entry name" value="ACT-like_dom_sf"/>
</dbReference>
<keyword evidence="5 12" id="KW-0808">Transferase</keyword>
<comment type="pathway">
    <text evidence="1">Protein modification; protein glycosylation.</text>
</comment>
<dbReference type="GO" id="GO:0009072">
    <property type="term" value="P:aromatic amino acid metabolic process"/>
    <property type="evidence" value="ECO:0007669"/>
    <property type="project" value="InterPro"/>
</dbReference>
<feature type="domain" description="Biopterin-dependent aromatic amino acid hydroxylase family profile" evidence="10">
    <location>
        <begin position="131"/>
        <end position="484"/>
    </location>
</feature>
<dbReference type="EC" id="2.4.1.255" evidence="3"/>
<evidence type="ECO:0000259" key="11">
    <source>
        <dbReference type="PROSITE" id="PS51671"/>
    </source>
</evidence>
<dbReference type="Gene3D" id="3.40.50.11380">
    <property type="match status" value="1"/>
</dbReference>
<evidence type="ECO:0000313" key="13">
    <source>
        <dbReference type="Proteomes" id="UP000053268"/>
    </source>
</evidence>
<dbReference type="Pfam" id="PF13844">
    <property type="entry name" value="Glyco_transf_41"/>
    <property type="match status" value="1"/>
</dbReference>
<dbReference type="GO" id="GO:0005506">
    <property type="term" value="F:iron ion binding"/>
    <property type="evidence" value="ECO:0007669"/>
    <property type="project" value="InterPro"/>
</dbReference>
<dbReference type="InterPro" id="IPR018301">
    <property type="entry name" value="ArAA_hydroxylase_Fe/CU_BS"/>
</dbReference>
<dbReference type="PROSITE" id="PS51410">
    <property type="entry name" value="BH4_AAA_HYDROXYL_2"/>
    <property type="match status" value="1"/>
</dbReference>
<evidence type="ECO:0000256" key="4">
    <source>
        <dbReference type="ARBA" id="ARBA00022676"/>
    </source>
</evidence>
<comment type="similarity">
    <text evidence="2">Belongs to the glycosyltransferase 41 family. O-GlcNAc transferase subfamily.</text>
</comment>
<dbReference type="Proteomes" id="UP000053268">
    <property type="component" value="Unassembled WGS sequence"/>
</dbReference>
<feature type="region of interest" description="Disordered" evidence="9">
    <location>
        <begin position="502"/>
        <end position="542"/>
    </location>
</feature>
<dbReference type="InterPro" id="IPR005963">
    <property type="entry name" value="Trp_5_mOase"/>
</dbReference>
<evidence type="ECO:0000256" key="1">
    <source>
        <dbReference type="ARBA" id="ARBA00004922"/>
    </source>
</evidence>
<dbReference type="Gene3D" id="1.25.40.10">
    <property type="entry name" value="Tetratricopeptide repeat domain"/>
    <property type="match status" value="2"/>
</dbReference>
<feature type="repeat" description="TPR" evidence="8">
    <location>
        <begin position="731"/>
        <end position="764"/>
    </location>
</feature>
<evidence type="ECO:0000256" key="9">
    <source>
        <dbReference type="SAM" id="MobiDB-lite"/>
    </source>
</evidence>
<dbReference type="Pfam" id="PF00351">
    <property type="entry name" value="Biopterin_H"/>
    <property type="match status" value="1"/>
</dbReference>
<dbReference type="Pfam" id="PF00515">
    <property type="entry name" value="TPR_1"/>
    <property type="match status" value="1"/>
</dbReference>
<evidence type="ECO:0000256" key="2">
    <source>
        <dbReference type="ARBA" id="ARBA00005386"/>
    </source>
</evidence>
<dbReference type="Pfam" id="PF01842">
    <property type="entry name" value="ACT"/>
    <property type="match status" value="1"/>
</dbReference>
<evidence type="ECO:0000256" key="8">
    <source>
        <dbReference type="PROSITE-ProRule" id="PRU00339"/>
    </source>
</evidence>
<protein>
    <recommendedName>
        <fullName evidence="3">protein O-GlcNAc transferase</fullName>
        <ecNumber evidence="3">2.4.1.255</ecNumber>
    </recommendedName>
</protein>
<dbReference type="PROSITE" id="PS50293">
    <property type="entry name" value="TPR_REGION"/>
    <property type="match status" value="2"/>
</dbReference>
<dbReference type="InterPro" id="IPR019734">
    <property type="entry name" value="TPR_rpt"/>
</dbReference>
<evidence type="ECO:0000313" key="12">
    <source>
        <dbReference type="EMBL" id="KPJ00611.1"/>
    </source>
</evidence>
<dbReference type="InterPro" id="IPR029489">
    <property type="entry name" value="OGT/SEC/SPY_C"/>
</dbReference>
<dbReference type="InterPro" id="IPR037919">
    <property type="entry name" value="OGT"/>
</dbReference>
<evidence type="ECO:0000259" key="10">
    <source>
        <dbReference type="PROSITE" id="PS51410"/>
    </source>
</evidence>
<dbReference type="InterPro" id="IPR036329">
    <property type="entry name" value="Aro-AA_hydroxylase_C_sf"/>
</dbReference>
<dbReference type="PANTHER" id="PTHR44366">
    <property type="entry name" value="UDP-N-ACETYLGLUCOSAMINE--PEPTIDE N-ACETYLGLUCOSAMINYLTRANSFERASE 110 KDA SUBUNIT"/>
    <property type="match status" value="1"/>
</dbReference>
<dbReference type="InterPro" id="IPR036951">
    <property type="entry name" value="ArAA_hydroxylase_sf"/>
</dbReference>
<feature type="compositionally biased region" description="Polar residues" evidence="9">
    <location>
        <begin position="503"/>
        <end position="538"/>
    </location>
</feature>
<dbReference type="PROSITE" id="PS51671">
    <property type="entry name" value="ACT"/>
    <property type="match status" value="1"/>
</dbReference>
<dbReference type="SMART" id="SM00028">
    <property type="entry name" value="TPR"/>
    <property type="match status" value="3"/>
</dbReference>
<gene>
    <name evidence="12" type="ORF">RR46_07201</name>
</gene>
<dbReference type="STRING" id="66420.A0A194QB12"/>
<evidence type="ECO:0000256" key="5">
    <source>
        <dbReference type="ARBA" id="ARBA00022679"/>
    </source>
</evidence>
<dbReference type="GO" id="GO:0042427">
    <property type="term" value="P:serotonin biosynthetic process"/>
    <property type="evidence" value="ECO:0007669"/>
    <property type="project" value="InterPro"/>
</dbReference>
<keyword evidence="13" id="KW-1185">Reference proteome</keyword>
<dbReference type="PROSITE" id="PS50005">
    <property type="entry name" value="TPR"/>
    <property type="match status" value="2"/>
</dbReference>
<proteinExistence type="inferred from homology"/>
<dbReference type="PRINTS" id="PR00372">
    <property type="entry name" value="FYWHYDRXLASE"/>
</dbReference>
<keyword evidence="7 8" id="KW-0802">TPR repeat</keyword>
<dbReference type="InterPro" id="IPR002912">
    <property type="entry name" value="ACT_dom"/>
</dbReference>
<dbReference type="InterPro" id="IPR019774">
    <property type="entry name" value="Aromatic-AA_hydroxylase_C"/>
</dbReference>
<dbReference type="GO" id="GO:0004510">
    <property type="term" value="F:tryptophan 5-monooxygenase activity"/>
    <property type="evidence" value="ECO:0007669"/>
    <property type="project" value="InterPro"/>
</dbReference>
<sequence length="1315" mass="148595">MSGSGKGLLGLWLYRNGSDWQLKDETHHPKLEDTHHHVPHPHEGDRISVIFTLKNQVGGLVKVLSVFQDLGINVLHIESRKSMTEISASDILVDVECDPRRMEQLKRMLKREVQEFEVVAPQMGEEFAPPTPLSAAASFDFGEMPWFPRKISDLDRAQNVLMYGSELDADHPGFKDPIYRKRREHFAAIANNYKYGQPIPRVQYTETEIKTWGIVFRELHKLYQKHACVEYLENWPQLVKYCGYREDNLPQTDGRTTKRSCKGSVFVLFGFQLRPVAGYLSPRDFLSGLAFRVFHCTQYIRHSSDPFYTPEPDCCHELLGHMPLLANPSFAQFSQELGLASLGASDEDIDKLATLYFFTVEFGLCRQSDGSFRVYGAGLLSSVAELQHALATPEKIKRFDPDVTVTEDCIITSYQNAYYYTDSFEEAKEKMRAFAESIQRPFGVRYNPYTQSVEVLSNAQKITALVRELRGDICIVSSAIKKISAQDSTLDVETIANMLHTGLQVNERSPQTTSGGSSPNSEQGKEQTSGRNNHQRGSTPMDIIYVQDRKPILIASLRQRKWSALRQAEDRTSWRQLVDTAVKAYQDKCGSQSIEMLVTRSSGEAAVASSARPDATPRCVDAIRKSILSRRAGEVGKRGARVSRDAATFPRALRVRRSQSPLATLEDMPVLWITNASSSTPLSTLHRRVSHRKRPIYPMDASLGSKISLKGKLHEALMHYRQAINIQPKFADAYSNMGNTLRELQDIRGALVCFKKAIELNPTFADAHCNLGSILKDMGKISEAIACYENALKIKPDFPDAYCNLAHCFQLICICDCYDERMKNIIAIVEQQLLSEKLPSIHPHHSILYPLSNKARKAIAERHANLYTEKVNMVNNPTFTYNILNDDRIRIGYVSSDFGNHPTSHLMQSIPGLHDQSKFEIFCYALNPDDGTTFRRKIVRESEHFVDLSQITCNVEAAKKINEDNIHILINMNGYTKGARNEIFALKPAPIQVMWLGYPGTSGADYMNYIITDETSCPISAINDFSEKFAYMPHTYFIGDHKQMFPHLIKQYKIRITDDEMTDDNRTIINVPENVNVNQLFLVSEEKQCIKYENLKPINIVENILYIPRQVSEIILNPTLDKMIDINGKNIYNGKLINTGNEKMGSGQEVVDNIIFTSRKHYGLPSDAIVYCNFNQLYKTDPKILETWVEILKMVPNSVLWLLSFPPAGEPNILRYVQSLGLSPTRVIFSKIACKEEHVRRGQLADVCLDTPLCNGHTTAMDILWAGTPIVTLPGVTLASRVAASLLKTLNCPELIAKDRSNYVNIAVELGRNKD</sequence>
<dbReference type="NCBIfam" id="TIGR01270">
    <property type="entry name" value="Trp_5_monoox"/>
    <property type="match status" value="1"/>
</dbReference>
<dbReference type="Gene3D" id="1.10.800.10">
    <property type="entry name" value="Aromatic amino acid hydroxylase"/>
    <property type="match status" value="1"/>
</dbReference>
<keyword evidence="4 12" id="KW-0328">Glycosyltransferase</keyword>
<dbReference type="SUPFAM" id="SSF48452">
    <property type="entry name" value="TPR-like"/>
    <property type="match status" value="1"/>
</dbReference>
<feature type="repeat" description="TPR" evidence="8">
    <location>
        <begin position="765"/>
        <end position="798"/>
    </location>
</feature>
<dbReference type="UniPathway" id="UPA00378"/>
<dbReference type="Pfam" id="PF13414">
    <property type="entry name" value="TPR_11"/>
    <property type="match status" value="1"/>
</dbReference>
<dbReference type="FunFam" id="3.40.50.11380:FF:000001">
    <property type="entry name" value="UDP-N-acetylglucosamine--peptide N-acetylglucosaminyltransferase 110 kDa subunit"/>
    <property type="match status" value="1"/>
</dbReference>
<keyword evidence="6" id="KW-0677">Repeat</keyword>
<name>A0A194QB12_PAPXU</name>
<dbReference type="InterPro" id="IPR011990">
    <property type="entry name" value="TPR-like_helical_dom_sf"/>
</dbReference>
<feature type="domain" description="ACT" evidence="11">
    <location>
        <begin position="48"/>
        <end position="123"/>
    </location>
</feature>
<dbReference type="EMBL" id="KQ459463">
    <property type="protein sequence ID" value="KPJ00611.1"/>
    <property type="molecule type" value="Genomic_DNA"/>
</dbReference>
<evidence type="ECO:0000256" key="6">
    <source>
        <dbReference type="ARBA" id="ARBA00022737"/>
    </source>
</evidence>